<dbReference type="Gene3D" id="3.30.70.2190">
    <property type="match status" value="1"/>
</dbReference>
<accession>A0ABT7EYB9</accession>
<dbReference type="Proteomes" id="UP001243757">
    <property type="component" value="Unassembled WGS sequence"/>
</dbReference>
<reference evidence="7 8" key="1">
    <citation type="submission" date="2023-05" db="EMBL/GenBank/DDBJ databases">
        <title>Pseudodonghicola sp. nov.</title>
        <authorList>
            <person name="Huang J."/>
        </authorList>
    </citation>
    <scope>NUCLEOTIDE SEQUENCE [LARGE SCALE GENOMIC DNA]</scope>
    <source>
        <strain evidence="7 8">IC7</strain>
    </source>
</reference>
<dbReference type="PANTHER" id="PTHR43716:SF1">
    <property type="entry name" value="D-2-HYDROXYGLUTARATE DEHYDROGENASE, MITOCHONDRIAL"/>
    <property type="match status" value="1"/>
</dbReference>
<keyword evidence="3" id="KW-0285">Flavoprotein</keyword>
<comment type="similarity">
    <text evidence="2">Belongs to the FAD-binding oxidoreductase/transferase type 4 family.</text>
</comment>
<dbReference type="Gene3D" id="3.30.70.2740">
    <property type="match status" value="1"/>
</dbReference>
<dbReference type="Gene3D" id="3.30.465.10">
    <property type="match status" value="1"/>
</dbReference>
<evidence type="ECO:0000256" key="4">
    <source>
        <dbReference type="ARBA" id="ARBA00022827"/>
    </source>
</evidence>
<dbReference type="InterPro" id="IPR016169">
    <property type="entry name" value="FAD-bd_PCMH_sub2"/>
</dbReference>
<protein>
    <submittedName>
        <fullName evidence="7">FAD-binding oxidoreductase</fullName>
    </submittedName>
</protein>
<dbReference type="InterPro" id="IPR036318">
    <property type="entry name" value="FAD-bd_PCMH-like_sf"/>
</dbReference>
<proteinExistence type="inferred from homology"/>
<dbReference type="InterPro" id="IPR016167">
    <property type="entry name" value="FAD-bd_PCMH_sub1"/>
</dbReference>
<dbReference type="InterPro" id="IPR006094">
    <property type="entry name" value="Oxid_FAD_bind_N"/>
</dbReference>
<comment type="caution">
    <text evidence="7">The sequence shown here is derived from an EMBL/GenBank/DDBJ whole genome shotgun (WGS) entry which is preliminary data.</text>
</comment>
<dbReference type="EMBL" id="JASNJD010000004">
    <property type="protein sequence ID" value="MDK3017336.1"/>
    <property type="molecule type" value="Genomic_DNA"/>
</dbReference>
<dbReference type="InterPro" id="IPR016171">
    <property type="entry name" value="Vanillyl_alc_oxidase_C-sub2"/>
</dbReference>
<name>A0ABT7EYB9_9RHOB</name>
<dbReference type="InterPro" id="IPR016166">
    <property type="entry name" value="FAD-bd_PCMH"/>
</dbReference>
<dbReference type="InterPro" id="IPR004113">
    <property type="entry name" value="FAD-bd_oxidored_4_C"/>
</dbReference>
<dbReference type="Gene3D" id="3.30.43.10">
    <property type="entry name" value="Uridine Diphospho-n-acetylenolpyruvylglucosamine Reductase, domain 2"/>
    <property type="match status" value="1"/>
</dbReference>
<sequence length="459" mass="48944">MTLDVLLSALGAQVVEPGETANPAYLKDWASRCPVTPLAVVRPRSVEEVSRTLEICNEHGLPVVPQGGRTGLAGGAQPLADGVVICLDRMNGAPEIDGQGRVARVQAGVTLEQVQQAAEAQGLLFAVDIGSRGSCEIGGMIATNAGGMRAFRYGMMRQNVLGLEAVLPDGTVVSAMNGFLKNNTGYDLKQLFIGAEGTLGVVTGAVLRLHPAQPARVTALLRVENLARAQQVLDALSLRLPGLSICEVMWPDYYYFASGFRGFDPLPDSADGLTLLIEAEGQEEAGLRGDLQTALEYLFEKELVLDGAISQSLRQTEEFWALRSANEGLNQAFSSIVNFDISLHPEIGDAVVARLNDRLAAASHQLRCLWLGHLGDMNLHLGVVRSSGSEIGPECEALIVDAVITTVLDAGGTISAEHGIGAFKVDYVPKLRSEAEQALSRTLRRALDPKGIMNPGRLF</sequence>
<keyword evidence="4" id="KW-0274">FAD</keyword>
<organism evidence="7 8">
    <name type="scientific">Pseudodonghicola flavimaris</name>
    <dbReference type="NCBI Taxonomy" id="3050036"/>
    <lineage>
        <taxon>Bacteria</taxon>
        <taxon>Pseudomonadati</taxon>
        <taxon>Pseudomonadota</taxon>
        <taxon>Alphaproteobacteria</taxon>
        <taxon>Rhodobacterales</taxon>
        <taxon>Paracoccaceae</taxon>
        <taxon>Pseudodonghicola</taxon>
    </lineage>
</organism>
<keyword evidence="8" id="KW-1185">Reference proteome</keyword>
<evidence type="ECO:0000256" key="5">
    <source>
        <dbReference type="ARBA" id="ARBA00023002"/>
    </source>
</evidence>
<evidence type="ECO:0000259" key="6">
    <source>
        <dbReference type="PROSITE" id="PS51387"/>
    </source>
</evidence>
<evidence type="ECO:0000256" key="2">
    <source>
        <dbReference type="ARBA" id="ARBA00008000"/>
    </source>
</evidence>
<feature type="domain" description="FAD-binding PCMH-type" evidence="6">
    <location>
        <begin position="33"/>
        <end position="212"/>
    </location>
</feature>
<comment type="cofactor">
    <cofactor evidence="1">
        <name>FAD</name>
        <dbReference type="ChEBI" id="CHEBI:57692"/>
    </cofactor>
</comment>
<dbReference type="Pfam" id="PF02913">
    <property type="entry name" value="FAD-oxidase_C"/>
    <property type="match status" value="1"/>
</dbReference>
<dbReference type="PANTHER" id="PTHR43716">
    <property type="entry name" value="D-2-HYDROXYGLUTARATE DEHYDROGENASE, MITOCHONDRIAL"/>
    <property type="match status" value="1"/>
</dbReference>
<evidence type="ECO:0000256" key="3">
    <source>
        <dbReference type="ARBA" id="ARBA00022630"/>
    </source>
</evidence>
<dbReference type="InterPro" id="IPR051264">
    <property type="entry name" value="FAD-oxidored/transferase_4"/>
</dbReference>
<dbReference type="PROSITE" id="PS51387">
    <property type="entry name" value="FAD_PCMH"/>
    <property type="match status" value="1"/>
</dbReference>
<evidence type="ECO:0000313" key="7">
    <source>
        <dbReference type="EMBL" id="MDK3017336.1"/>
    </source>
</evidence>
<dbReference type="SUPFAM" id="SSF56176">
    <property type="entry name" value="FAD-binding/transporter-associated domain-like"/>
    <property type="match status" value="1"/>
</dbReference>
<evidence type="ECO:0000313" key="8">
    <source>
        <dbReference type="Proteomes" id="UP001243757"/>
    </source>
</evidence>
<dbReference type="Gene3D" id="1.10.45.10">
    <property type="entry name" value="Vanillyl-alcohol Oxidase, Chain A, domain 4"/>
    <property type="match status" value="1"/>
</dbReference>
<gene>
    <name evidence="7" type="ORF">QO033_06580</name>
</gene>
<dbReference type="SUPFAM" id="SSF55103">
    <property type="entry name" value="FAD-linked oxidases, C-terminal domain"/>
    <property type="match status" value="1"/>
</dbReference>
<dbReference type="InterPro" id="IPR016164">
    <property type="entry name" value="FAD-linked_Oxase-like_C"/>
</dbReference>
<dbReference type="RefSeq" id="WP_284480156.1">
    <property type="nucleotide sequence ID" value="NZ_JASNJD010000004.1"/>
</dbReference>
<evidence type="ECO:0000256" key="1">
    <source>
        <dbReference type="ARBA" id="ARBA00001974"/>
    </source>
</evidence>
<dbReference type="Pfam" id="PF01565">
    <property type="entry name" value="FAD_binding_4"/>
    <property type="match status" value="1"/>
</dbReference>
<keyword evidence="5" id="KW-0560">Oxidoreductase</keyword>